<evidence type="ECO:0000313" key="8">
    <source>
        <dbReference type="Proteomes" id="UP000812966"/>
    </source>
</evidence>
<dbReference type="Proteomes" id="UP000812966">
    <property type="component" value="Unassembled WGS sequence"/>
</dbReference>
<evidence type="ECO:0000256" key="5">
    <source>
        <dbReference type="ARBA" id="ARBA00023033"/>
    </source>
</evidence>
<proteinExistence type="inferred from homology"/>
<keyword evidence="5" id="KW-0503">Monooxygenase</keyword>
<dbReference type="PANTHER" id="PTHR13789">
    <property type="entry name" value="MONOOXYGENASE"/>
    <property type="match status" value="1"/>
</dbReference>
<evidence type="ECO:0000256" key="3">
    <source>
        <dbReference type="ARBA" id="ARBA00022827"/>
    </source>
</evidence>
<accession>A0A8K0JFQ0</accession>
<dbReference type="GO" id="GO:0071949">
    <property type="term" value="F:FAD binding"/>
    <property type="evidence" value="ECO:0007669"/>
    <property type="project" value="InterPro"/>
</dbReference>
<evidence type="ECO:0000256" key="1">
    <source>
        <dbReference type="ARBA" id="ARBA00007992"/>
    </source>
</evidence>
<dbReference type="Pfam" id="PF01494">
    <property type="entry name" value="FAD_binding_3"/>
    <property type="match status" value="1"/>
</dbReference>
<dbReference type="InterPro" id="IPR036188">
    <property type="entry name" value="FAD/NAD-bd_sf"/>
</dbReference>
<dbReference type="PANTHER" id="PTHR13789:SF172">
    <property type="entry name" value="HYDROXYLASE, PUTATIVE (AFU_ORTHOLOGUE AFUA_1G12410)-RELATED"/>
    <property type="match status" value="1"/>
</dbReference>
<keyword evidence="3" id="KW-0274">FAD</keyword>
<dbReference type="InterPro" id="IPR050493">
    <property type="entry name" value="FAD-dep_Monooxygenase_BioMet"/>
</dbReference>
<evidence type="ECO:0000313" key="7">
    <source>
        <dbReference type="EMBL" id="KAG7527658.1"/>
    </source>
</evidence>
<sequence>MRDYILSGHAVHVSIVDRQLKSLGSNMVGKDNAAVISPSAGRLAGLSTMPTPVIRPLGTTVERAETRAYAAIIGGGLGGFAAAISLRRQGHRVTVYEKRDIAAEVGNSISCAKNGGQWLHEWGVDIDSGYPIDLQKLVMRDYKTGAVDMIYDMSAYEQKWGFPYYMFHRQDMLRMMITTATQTAGQGPPSTLKILHSARSIDFDRGEIEFENGLRVTADLIIGADGVVSKTRALMDLEPTIKLAASTCYRCNVRLDQLQEMGLERYADPAIQFWGGFETDDVNKYNKIVMAPCNGGKLISFYCFYPAKGFNVQDVSVEDLVSPFSQLDPDCLRMLNSSIDRKPWRLYEHTPLTGWTQGRTGLLGDACHAMFPHQSQGACQGIEDAAALGLIFSRRYNYTGNIEEGLKMYESIRKPRADRVALCSRLATEDIRERIGFSSLPGSVSRGAPKPIPGHKRLTIEEINGYDMVAHLDELVPSHRKH</sequence>
<comment type="similarity">
    <text evidence="1">Belongs to the paxM FAD-dependent monooxygenase family.</text>
</comment>
<keyword evidence="8" id="KW-1185">Reference proteome</keyword>
<name>A0A8K0JFQ0_9TREE</name>
<dbReference type="InterPro" id="IPR002938">
    <property type="entry name" value="FAD-bd"/>
</dbReference>
<dbReference type="AlphaFoldDB" id="A0A8K0JFQ0"/>
<evidence type="ECO:0000256" key="4">
    <source>
        <dbReference type="ARBA" id="ARBA00023002"/>
    </source>
</evidence>
<protein>
    <recommendedName>
        <fullName evidence="6">FAD-binding domain-containing protein</fullName>
    </recommendedName>
</protein>
<keyword evidence="2" id="KW-0285">Flavoprotein</keyword>
<dbReference type="Gene3D" id="3.50.50.60">
    <property type="entry name" value="FAD/NAD(P)-binding domain"/>
    <property type="match status" value="1"/>
</dbReference>
<comment type="caution">
    <text evidence="7">The sequence shown here is derived from an EMBL/GenBank/DDBJ whole genome shotgun (WGS) entry which is preliminary data.</text>
</comment>
<gene>
    <name evidence="7" type="ORF">FFLO_06720</name>
</gene>
<dbReference type="SUPFAM" id="SSF51905">
    <property type="entry name" value="FAD/NAD(P)-binding domain"/>
    <property type="match status" value="1"/>
</dbReference>
<dbReference type="GO" id="GO:0004497">
    <property type="term" value="F:monooxygenase activity"/>
    <property type="evidence" value="ECO:0007669"/>
    <property type="project" value="UniProtKB-KW"/>
</dbReference>
<keyword evidence="4" id="KW-0560">Oxidoreductase</keyword>
<reference evidence="7" key="1">
    <citation type="submission" date="2020-04" db="EMBL/GenBank/DDBJ databases">
        <title>Analysis of mating type loci in Filobasidium floriforme.</title>
        <authorList>
            <person name="Nowrousian M."/>
        </authorList>
    </citation>
    <scope>NUCLEOTIDE SEQUENCE</scope>
    <source>
        <strain evidence="7">CBS 6242</strain>
    </source>
</reference>
<organism evidence="7 8">
    <name type="scientific">Filobasidium floriforme</name>
    <dbReference type="NCBI Taxonomy" id="5210"/>
    <lineage>
        <taxon>Eukaryota</taxon>
        <taxon>Fungi</taxon>
        <taxon>Dikarya</taxon>
        <taxon>Basidiomycota</taxon>
        <taxon>Agaricomycotina</taxon>
        <taxon>Tremellomycetes</taxon>
        <taxon>Filobasidiales</taxon>
        <taxon>Filobasidiaceae</taxon>
        <taxon>Filobasidium</taxon>
    </lineage>
</organism>
<dbReference type="OrthoDB" id="9993796at2759"/>
<evidence type="ECO:0000256" key="2">
    <source>
        <dbReference type="ARBA" id="ARBA00022630"/>
    </source>
</evidence>
<dbReference type="EMBL" id="JABELV010000249">
    <property type="protein sequence ID" value="KAG7527658.1"/>
    <property type="molecule type" value="Genomic_DNA"/>
</dbReference>
<feature type="domain" description="FAD-binding" evidence="6">
    <location>
        <begin position="70"/>
        <end position="420"/>
    </location>
</feature>
<evidence type="ECO:0000259" key="6">
    <source>
        <dbReference type="Pfam" id="PF01494"/>
    </source>
</evidence>
<dbReference type="PRINTS" id="PR00420">
    <property type="entry name" value="RNGMNOXGNASE"/>
</dbReference>